<dbReference type="PANTHER" id="PTHR43630:SF2">
    <property type="entry name" value="GLYCOSYLTRANSFERASE"/>
    <property type="match status" value="1"/>
</dbReference>
<dbReference type="InterPro" id="IPR001173">
    <property type="entry name" value="Glyco_trans_2-like"/>
</dbReference>
<organism evidence="3 4">
    <name type="scientific">Heliomicrobium gestii</name>
    <name type="common">Heliobacterium gestii</name>
    <dbReference type="NCBI Taxonomy" id="2699"/>
    <lineage>
        <taxon>Bacteria</taxon>
        <taxon>Bacillati</taxon>
        <taxon>Bacillota</taxon>
        <taxon>Clostridia</taxon>
        <taxon>Eubacteriales</taxon>
        <taxon>Heliobacteriaceae</taxon>
        <taxon>Heliomicrobium</taxon>
    </lineage>
</organism>
<feature type="domain" description="Glycosyltransferase 2-like" evidence="2">
    <location>
        <begin position="7"/>
        <end position="112"/>
    </location>
</feature>
<accession>A0A845LCV6</accession>
<protein>
    <submittedName>
        <fullName evidence="3">Glycosyltransferase</fullName>
    </submittedName>
</protein>
<dbReference type="SMART" id="SM00028">
    <property type="entry name" value="TPR"/>
    <property type="match status" value="4"/>
</dbReference>
<dbReference type="SUPFAM" id="SSF48452">
    <property type="entry name" value="TPR-like"/>
    <property type="match status" value="2"/>
</dbReference>
<keyword evidence="4" id="KW-1185">Reference proteome</keyword>
<sequence length="845" mass="91569">MRTKTLSLCMIAKNEAENIARCLGSVEEAVDEIIVVDTGSVDDTMAIARRFGARLFEVPWKQDFSAARNASLDRATGDWILILDCDEEVDRDCLAELTDLVESGEKEAYMITLVNLLTKGVQMNAPALRLFRNRPAYRFCGRLHEQVVPAIAARSGLDAIGGSTIRILHHGYSDQALNQPAKVRRNMDILQACPEGERDAFFLYNLGTEHIRQGEREKGLACLLEALRSTNPGQGYAPMLVKKIATLLMAMQRHKDALAHLARFQRMYAEFRDLDFLEGLCHLNCGRYSRALDCLRRYRQQPSSPDWFTAEAAYDEPTLEALCRTAEAKALRGGREITAKPFLSLCVIGRNEGAALARCLVSAAEIADEIIYVDTGSDDDSVTLAEQLGAAVHPIAWKDSYAGAKNAALAAATGEWILQLDADEFLPDTSRSAIMNQLATPDQDAYILKICTFPDSSLSAETCRMEGQCRLFRNRGFRFCGHVGETIVPSLTAAGATVGLCAAEIHHLHGLAEATLIEEKRQRKMAAIEATWGDAPLLRHFALGQTCCFAGDYADAVRHFERCAELLQRDCRDGGRPRGAAGCDRSQTGDEAGGDAGAVDSGMVGGGAIDGGTISSGAISSGAIGSAAIASAPVDDARLFYLYGLSLMQSGQCSTAASLLAHAGSLYPKYTNLVYLQAVACCMLGRAAEAEGLFDRCLDMGEAHWRDYLVQPGEGSYKAACALVALYAQKGETEEALHAYLRLARIPPALETAMEGIAQLFDDLPAPLETVLAEAGLLQPRGLAVIVKTLAAMGRFAEALRWQRTAWRILLSAPPPRDYRPLLASMECLIDGLLGEGNLQLGDGR</sequence>
<dbReference type="AlphaFoldDB" id="A0A845LCV6"/>
<dbReference type="EMBL" id="WXEX01000005">
    <property type="protein sequence ID" value="MZP42760.1"/>
    <property type="molecule type" value="Genomic_DNA"/>
</dbReference>
<feature type="region of interest" description="Disordered" evidence="1">
    <location>
        <begin position="574"/>
        <end position="596"/>
    </location>
</feature>
<proteinExistence type="predicted"/>
<dbReference type="Proteomes" id="UP000471031">
    <property type="component" value="Unassembled WGS sequence"/>
</dbReference>
<dbReference type="CDD" id="cd02511">
    <property type="entry name" value="Beta4Glucosyltransferase"/>
    <property type="match status" value="1"/>
</dbReference>
<dbReference type="Gene3D" id="3.90.550.10">
    <property type="entry name" value="Spore Coat Polysaccharide Biosynthesis Protein SpsA, Chain A"/>
    <property type="match status" value="2"/>
</dbReference>
<feature type="domain" description="Glycosyltransferase 2-like" evidence="2">
    <location>
        <begin position="344"/>
        <end position="456"/>
    </location>
</feature>
<evidence type="ECO:0000256" key="1">
    <source>
        <dbReference type="SAM" id="MobiDB-lite"/>
    </source>
</evidence>
<evidence type="ECO:0000313" key="4">
    <source>
        <dbReference type="Proteomes" id="UP000471031"/>
    </source>
</evidence>
<dbReference type="InterPro" id="IPR029044">
    <property type="entry name" value="Nucleotide-diphossugar_trans"/>
</dbReference>
<dbReference type="GO" id="GO:0016740">
    <property type="term" value="F:transferase activity"/>
    <property type="evidence" value="ECO:0007669"/>
    <property type="project" value="UniProtKB-KW"/>
</dbReference>
<dbReference type="OrthoDB" id="9815923at2"/>
<dbReference type="InterPro" id="IPR011990">
    <property type="entry name" value="TPR-like_helical_dom_sf"/>
</dbReference>
<dbReference type="RefSeq" id="WP_161261341.1">
    <property type="nucleotide sequence ID" value="NZ_JAFBDC010000004.1"/>
</dbReference>
<gene>
    <name evidence="3" type="ORF">GTO89_06860</name>
</gene>
<name>A0A845LCV6_HELGE</name>
<reference evidence="3 4" key="1">
    <citation type="submission" date="2020-01" db="EMBL/GenBank/DDBJ databases">
        <title>Whole genome sequence of Heliobacterium gestii DSM 11169.</title>
        <authorList>
            <person name="Kyndt J.A."/>
            <person name="Meyer T.E."/>
        </authorList>
    </citation>
    <scope>NUCLEOTIDE SEQUENCE [LARGE SCALE GENOMIC DNA]</scope>
    <source>
        <strain evidence="3 4">DSM 11169</strain>
    </source>
</reference>
<dbReference type="PANTHER" id="PTHR43630">
    <property type="entry name" value="POLY-BETA-1,6-N-ACETYL-D-GLUCOSAMINE SYNTHASE"/>
    <property type="match status" value="1"/>
</dbReference>
<dbReference type="Pfam" id="PF00535">
    <property type="entry name" value="Glycos_transf_2"/>
    <property type="match status" value="2"/>
</dbReference>
<dbReference type="InterPro" id="IPR019734">
    <property type="entry name" value="TPR_rpt"/>
</dbReference>
<evidence type="ECO:0000259" key="2">
    <source>
        <dbReference type="Pfam" id="PF00535"/>
    </source>
</evidence>
<comment type="caution">
    <text evidence="3">The sequence shown here is derived from an EMBL/GenBank/DDBJ whole genome shotgun (WGS) entry which is preliminary data.</text>
</comment>
<dbReference type="SUPFAM" id="SSF53448">
    <property type="entry name" value="Nucleotide-diphospho-sugar transferases"/>
    <property type="match status" value="2"/>
</dbReference>
<dbReference type="Gene3D" id="1.25.40.10">
    <property type="entry name" value="Tetratricopeptide repeat domain"/>
    <property type="match status" value="2"/>
</dbReference>
<keyword evidence="3" id="KW-0808">Transferase</keyword>
<dbReference type="Pfam" id="PF13432">
    <property type="entry name" value="TPR_16"/>
    <property type="match status" value="1"/>
</dbReference>
<evidence type="ECO:0000313" key="3">
    <source>
        <dbReference type="EMBL" id="MZP42760.1"/>
    </source>
</evidence>